<proteinExistence type="predicted"/>
<keyword evidence="3" id="KW-1185">Reference proteome</keyword>
<dbReference type="AlphaFoldDB" id="A0A2B4RQZ9"/>
<sequence length="156" mass="16872">MASAVTLPDFLYEKDTVPGESVDLTGDVGLPDEYDTSSSAEEEETEDQVGEGSVRVATLDGPDVSVTTNAKIETTQQSDFAANDLYASLELPNKALNLCNYNVCSLTNKLDEMKLLLSTFSSRRNGKPNLILGISETFLNGSWTDASLYVDITFIA</sequence>
<dbReference type="EMBL" id="LSMT01000399">
    <property type="protein sequence ID" value="PFX18662.1"/>
    <property type="molecule type" value="Genomic_DNA"/>
</dbReference>
<evidence type="ECO:0000313" key="2">
    <source>
        <dbReference type="EMBL" id="PFX18662.1"/>
    </source>
</evidence>
<feature type="compositionally biased region" description="Acidic residues" evidence="1">
    <location>
        <begin position="30"/>
        <end position="49"/>
    </location>
</feature>
<name>A0A2B4RQZ9_STYPI</name>
<evidence type="ECO:0000256" key="1">
    <source>
        <dbReference type="SAM" id="MobiDB-lite"/>
    </source>
</evidence>
<accession>A0A2B4RQZ9</accession>
<feature type="region of interest" description="Disordered" evidence="1">
    <location>
        <begin position="16"/>
        <end position="60"/>
    </location>
</feature>
<dbReference type="Proteomes" id="UP000225706">
    <property type="component" value="Unassembled WGS sequence"/>
</dbReference>
<evidence type="ECO:0000313" key="3">
    <source>
        <dbReference type="Proteomes" id="UP000225706"/>
    </source>
</evidence>
<comment type="caution">
    <text evidence="2">The sequence shown here is derived from an EMBL/GenBank/DDBJ whole genome shotgun (WGS) entry which is preliminary data.</text>
</comment>
<reference evidence="3" key="1">
    <citation type="journal article" date="2017" name="bioRxiv">
        <title>Comparative analysis of the genomes of Stylophora pistillata and Acropora digitifera provides evidence for extensive differences between species of corals.</title>
        <authorList>
            <person name="Voolstra C.R."/>
            <person name="Li Y."/>
            <person name="Liew Y.J."/>
            <person name="Baumgarten S."/>
            <person name="Zoccola D."/>
            <person name="Flot J.-F."/>
            <person name="Tambutte S."/>
            <person name="Allemand D."/>
            <person name="Aranda M."/>
        </authorList>
    </citation>
    <scope>NUCLEOTIDE SEQUENCE [LARGE SCALE GENOMIC DNA]</scope>
</reference>
<protein>
    <submittedName>
        <fullName evidence="2">Uncharacterized protein</fullName>
    </submittedName>
</protein>
<organism evidence="2 3">
    <name type="scientific">Stylophora pistillata</name>
    <name type="common">Smooth cauliflower coral</name>
    <dbReference type="NCBI Taxonomy" id="50429"/>
    <lineage>
        <taxon>Eukaryota</taxon>
        <taxon>Metazoa</taxon>
        <taxon>Cnidaria</taxon>
        <taxon>Anthozoa</taxon>
        <taxon>Hexacorallia</taxon>
        <taxon>Scleractinia</taxon>
        <taxon>Astrocoeniina</taxon>
        <taxon>Pocilloporidae</taxon>
        <taxon>Stylophora</taxon>
    </lineage>
</organism>
<gene>
    <name evidence="2" type="ORF">AWC38_SpisGene16971</name>
</gene>